<dbReference type="PANTHER" id="PTHR21666:SF289">
    <property type="entry name" value="L-ALA--D-GLU ENDOPEPTIDASE"/>
    <property type="match status" value="1"/>
</dbReference>
<evidence type="ECO:0000256" key="1">
    <source>
        <dbReference type="ARBA" id="ARBA00022729"/>
    </source>
</evidence>
<proteinExistence type="predicted"/>
<dbReference type="Proteomes" id="UP000297496">
    <property type="component" value="Unassembled WGS sequence"/>
</dbReference>
<evidence type="ECO:0000313" key="3">
    <source>
        <dbReference type="EMBL" id="TGN66563.1"/>
    </source>
</evidence>
<organism evidence="3 4">
    <name type="scientific">Nocardioides eburneiflavus</name>
    <dbReference type="NCBI Taxonomy" id="2518372"/>
    <lineage>
        <taxon>Bacteria</taxon>
        <taxon>Bacillati</taxon>
        <taxon>Actinomycetota</taxon>
        <taxon>Actinomycetes</taxon>
        <taxon>Propionibacteriales</taxon>
        <taxon>Nocardioidaceae</taxon>
        <taxon>Nocardioides</taxon>
    </lineage>
</organism>
<gene>
    <name evidence="3" type="ORF">EXE59_23375</name>
</gene>
<dbReference type="PANTHER" id="PTHR21666">
    <property type="entry name" value="PEPTIDASE-RELATED"/>
    <property type="match status" value="1"/>
</dbReference>
<protein>
    <submittedName>
        <fullName evidence="3">M23 family metallopeptidase</fullName>
    </submittedName>
</protein>
<dbReference type="OrthoDB" id="1099523at2"/>
<dbReference type="Pfam" id="PF01551">
    <property type="entry name" value="Peptidase_M23"/>
    <property type="match status" value="1"/>
</dbReference>
<dbReference type="AlphaFoldDB" id="A0A4Z1CNL1"/>
<evidence type="ECO:0000259" key="2">
    <source>
        <dbReference type="Pfam" id="PF01551"/>
    </source>
</evidence>
<keyword evidence="1" id="KW-0732">Signal</keyword>
<name>A0A4Z1CNL1_9ACTN</name>
<dbReference type="InterPro" id="IPR016047">
    <property type="entry name" value="M23ase_b-sheet_dom"/>
</dbReference>
<dbReference type="GO" id="GO:0004222">
    <property type="term" value="F:metalloendopeptidase activity"/>
    <property type="evidence" value="ECO:0007669"/>
    <property type="project" value="TreeGrafter"/>
</dbReference>
<dbReference type="EMBL" id="SRRO01000001">
    <property type="protein sequence ID" value="TGN66563.1"/>
    <property type="molecule type" value="Genomic_DNA"/>
</dbReference>
<dbReference type="CDD" id="cd12797">
    <property type="entry name" value="M23_peptidase"/>
    <property type="match status" value="1"/>
</dbReference>
<dbReference type="InterPro" id="IPR050570">
    <property type="entry name" value="Cell_wall_metabolism_enzyme"/>
</dbReference>
<dbReference type="RefSeq" id="WP_135841011.1">
    <property type="nucleotide sequence ID" value="NZ_SRRO01000001.1"/>
</dbReference>
<comment type="caution">
    <text evidence="3">The sequence shown here is derived from an EMBL/GenBank/DDBJ whole genome shotgun (WGS) entry which is preliminary data.</text>
</comment>
<keyword evidence="4" id="KW-1185">Reference proteome</keyword>
<reference evidence="3 4" key="1">
    <citation type="submission" date="2019-04" db="EMBL/GenBank/DDBJ databases">
        <title>Three New Species of Nocardioides, Nocardioides euryhalodurans sp. nov., Nocardioides seonyuensis sp. nov. and Nocardioides eburneoflavus sp. nov. Isolated from Soil.</title>
        <authorList>
            <person name="Roh S.G."/>
            <person name="Lee C."/>
            <person name="Kim M.-K."/>
            <person name="Kim S.B."/>
        </authorList>
    </citation>
    <scope>NUCLEOTIDE SEQUENCE [LARGE SCALE GENOMIC DNA]</scope>
    <source>
        <strain evidence="3 4">MMS17-SY213</strain>
    </source>
</reference>
<evidence type="ECO:0000313" key="4">
    <source>
        <dbReference type="Proteomes" id="UP000297496"/>
    </source>
</evidence>
<feature type="domain" description="M23ase beta-sheet core" evidence="2">
    <location>
        <begin position="7"/>
        <end position="105"/>
    </location>
</feature>
<dbReference type="InterPro" id="IPR011055">
    <property type="entry name" value="Dup_hybrid_motif"/>
</dbReference>
<accession>A0A4Z1CNL1</accession>
<sequence>MYKYWGLHDGVDFGGGCGTPLRAAAPGRVVSSYYSGVYGQRLVIDHGVLGGKGVATIYNHASGYNVGVGAHVAEGQVIGFEGSTGWSTGCHLHFTVMANGQAVDPMNWL</sequence>
<dbReference type="SUPFAM" id="SSF51261">
    <property type="entry name" value="Duplicated hybrid motif"/>
    <property type="match status" value="1"/>
</dbReference>
<dbReference type="Gene3D" id="2.70.70.10">
    <property type="entry name" value="Glucose Permease (Domain IIA)"/>
    <property type="match status" value="1"/>
</dbReference>